<feature type="compositionally biased region" description="Basic and acidic residues" evidence="1">
    <location>
        <begin position="8"/>
        <end position="26"/>
    </location>
</feature>
<gene>
    <name evidence="2" type="ORF">GUJ93_ZPchr0004g38384</name>
</gene>
<dbReference type="AlphaFoldDB" id="A0A8J5VZ03"/>
<name>A0A8J5VZ03_ZIZPA</name>
<dbReference type="EMBL" id="JAAALK010000285">
    <property type="protein sequence ID" value="KAG8065299.1"/>
    <property type="molecule type" value="Genomic_DNA"/>
</dbReference>
<evidence type="ECO:0000313" key="2">
    <source>
        <dbReference type="EMBL" id="KAG8065299.1"/>
    </source>
</evidence>
<reference evidence="2" key="2">
    <citation type="submission" date="2021-02" db="EMBL/GenBank/DDBJ databases">
        <authorList>
            <person name="Kimball J.A."/>
            <person name="Haas M.W."/>
            <person name="Macchietto M."/>
            <person name="Kono T."/>
            <person name="Duquette J."/>
            <person name="Shao M."/>
        </authorList>
    </citation>
    <scope>NUCLEOTIDE SEQUENCE</scope>
    <source>
        <tissue evidence="2">Fresh leaf tissue</tissue>
    </source>
</reference>
<accession>A0A8J5VZ03</accession>
<comment type="caution">
    <text evidence="2">The sequence shown here is derived from an EMBL/GenBank/DDBJ whole genome shotgun (WGS) entry which is preliminary data.</text>
</comment>
<protein>
    <submittedName>
        <fullName evidence="2">Uncharacterized protein</fullName>
    </submittedName>
</protein>
<feature type="region of interest" description="Disordered" evidence="1">
    <location>
        <begin position="1"/>
        <end position="26"/>
    </location>
</feature>
<keyword evidence="3" id="KW-1185">Reference proteome</keyword>
<organism evidence="2 3">
    <name type="scientific">Zizania palustris</name>
    <name type="common">Northern wild rice</name>
    <dbReference type="NCBI Taxonomy" id="103762"/>
    <lineage>
        <taxon>Eukaryota</taxon>
        <taxon>Viridiplantae</taxon>
        <taxon>Streptophyta</taxon>
        <taxon>Embryophyta</taxon>
        <taxon>Tracheophyta</taxon>
        <taxon>Spermatophyta</taxon>
        <taxon>Magnoliopsida</taxon>
        <taxon>Liliopsida</taxon>
        <taxon>Poales</taxon>
        <taxon>Poaceae</taxon>
        <taxon>BOP clade</taxon>
        <taxon>Oryzoideae</taxon>
        <taxon>Oryzeae</taxon>
        <taxon>Zizaniinae</taxon>
        <taxon>Zizania</taxon>
    </lineage>
</organism>
<evidence type="ECO:0000256" key="1">
    <source>
        <dbReference type="SAM" id="MobiDB-lite"/>
    </source>
</evidence>
<sequence>MAIQNGGDDLRSLNDTGGRRLERRDAFGEPKRYRRTVVGANRCLWGAQTAPEAGGWSERTPSGSPNGAEGRWLERMDTFREPKRRRRPTVMALSDALGGWAVLRRGALLQFALALPVIDYGG</sequence>
<reference evidence="2" key="1">
    <citation type="journal article" date="2021" name="bioRxiv">
        <title>Whole Genome Assembly and Annotation of Northern Wild Rice, Zizania palustris L., Supports a Whole Genome Duplication in the Zizania Genus.</title>
        <authorList>
            <person name="Haas M."/>
            <person name="Kono T."/>
            <person name="Macchietto M."/>
            <person name="Millas R."/>
            <person name="McGilp L."/>
            <person name="Shao M."/>
            <person name="Duquette J."/>
            <person name="Hirsch C.N."/>
            <person name="Kimball J."/>
        </authorList>
    </citation>
    <scope>NUCLEOTIDE SEQUENCE</scope>
    <source>
        <tissue evidence="2">Fresh leaf tissue</tissue>
    </source>
</reference>
<dbReference type="Proteomes" id="UP000729402">
    <property type="component" value="Unassembled WGS sequence"/>
</dbReference>
<evidence type="ECO:0000313" key="3">
    <source>
        <dbReference type="Proteomes" id="UP000729402"/>
    </source>
</evidence>
<proteinExistence type="predicted"/>
<feature type="region of interest" description="Disordered" evidence="1">
    <location>
        <begin position="50"/>
        <end position="71"/>
    </location>
</feature>